<dbReference type="OrthoDB" id="9779263at2"/>
<evidence type="ECO:0000256" key="1">
    <source>
        <dbReference type="ARBA" id="ARBA00022842"/>
    </source>
</evidence>
<dbReference type="PANTHER" id="PTHR43777">
    <property type="entry name" value="MOLYBDENUM COFACTOR CYTIDYLYLTRANSFERASE"/>
    <property type="match status" value="1"/>
</dbReference>
<dbReference type="InterPro" id="IPR029044">
    <property type="entry name" value="Nucleotide-diphossugar_trans"/>
</dbReference>
<dbReference type="AlphaFoldDB" id="A0A239C4V4"/>
<evidence type="ECO:0000259" key="2">
    <source>
        <dbReference type="Pfam" id="PF12804"/>
    </source>
</evidence>
<organism evidence="3 4">
    <name type="scientific">Tropicimonas sediminicola</name>
    <dbReference type="NCBI Taxonomy" id="1031541"/>
    <lineage>
        <taxon>Bacteria</taxon>
        <taxon>Pseudomonadati</taxon>
        <taxon>Pseudomonadota</taxon>
        <taxon>Alphaproteobacteria</taxon>
        <taxon>Rhodobacterales</taxon>
        <taxon>Roseobacteraceae</taxon>
        <taxon>Tropicimonas</taxon>
    </lineage>
</organism>
<dbReference type="SUPFAM" id="SSF53448">
    <property type="entry name" value="Nucleotide-diphospho-sugar transferases"/>
    <property type="match status" value="1"/>
</dbReference>
<name>A0A239C4V4_9RHOB</name>
<dbReference type="GO" id="GO:0016779">
    <property type="term" value="F:nucleotidyltransferase activity"/>
    <property type="evidence" value="ECO:0007669"/>
    <property type="project" value="UniProtKB-KW"/>
</dbReference>
<proteinExistence type="predicted"/>
<dbReference type="InterPro" id="IPR025877">
    <property type="entry name" value="MobA-like_NTP_Trfase"/>
</dbReference>
<dbReference type="Proteomes" id="UP000198426">
    <property type="component" value="Unassembled WGS sequence"/>
</dbReference>
<evidence type="ECO:0000313" key="3">
    <source>
        <dbReference type="EMBL" id="SNS14403.1"/>
    </source>
</evidence>
<evidence type="ECO:0000313" key="4">
    <source>
        <dbReference type="Proteomes" id="UP000198426"/>
    </source>
</evidence>
<accession>A0A239C4V4</accession>
<dbReference type="EMBL" id="FZOY01000001">
    <property type="protein sequence ID" value="SNS14403.1"/>
    <property type="molecule type" value="Genomic_DNA"/>
</dbReference>
<keyword evidence="3" id="KW-0808">Transferase</keyword>
<keyword evidence="1" id="KW-0460">Magnesium</keyword>
<dbReference type="RefSeq" id="WP_089230557.1">
    <property type="nucleotide sequence ID" value="NZ_FZOY01000001.1"/>
</dbReference>
<reference evidence="3 4" key="1">
    <citation type="submission" date="2017-06" db="EMBL/GenBank/DDBJ databases">
        <authorList>
            <person name="Kim H.J."/>
            <person name="Triplett B.A."/>
        </authorList>
    </citation>
    <scope>NUCLEOTIDE SEQUENCE [LARGE SCALE GENOMIC DNA]</scope>
    <source>
        <strain evidence="3 4">DSM 29339</strain>
    </source>
</reference>
<keyword evidence="3" id="KW-0548">Nucleotidyltransferase</keyword>
<dbReference type="PANTHER" id="PTHR43777:SF1">
    <property type="entry name" value="MOLYBDENUM COFACTOR CYTIDYLYLTRANSFERASE"/>
    <property type="match status" value="1"/>
</dbReference>
<feature type="domain" description="MobA-like NTP transferase" evidence="2">
    <location>
        <begin position="5"/>
        <end position="160"/>
    </location>
</feature>
<keyword evidence="4" id="KW-1185">Reference proteome</keyword>
<gene>
    <name evidence="3" type="ORF">SAMN05421757_10154</name>
</gene>
<dbReference type="Gene3D" id="3.90.550.10">
    <property type="entry name" value="Spore Coat Polysaccharide Biosynthesis Protein SpsA, Chain A"/>
    <property type="match status" value="1"/>
</dbReference>
<sequence>MTRVGLVLAAGRSARFGLENKLLAPFRGRPLAAWAAEAMRGVALDHRLVVTSSAEVAALFEGFEVVPGAGEMAGQADSLRAGVARAWALGAERLLIALADMPQVGAEVMEAVLARCSDTCASAVTDGRRRMPPACFPKSDLAALSGLQGDRGAGALLRGLPATALVRVSADMLADVDTVADLAALAASNGHEPGNRP</sequence>
<dbReference type="CDD" id="cd04182">
    <property type="entry name" value="GT_2_like_f"/>
    <property type="match status" value="1"/>
</dbReference>
<dbReference type="Pfam" id="PF12804">
    <property type="entry name" value="NTP_transf_3"/>
    <property type="match status" value="1"/>
</dbReference>
<protein>
    <submittedName>
        <fullName evidence="3">Molybdenum cofactor cytidylyltransferase</fullName>
    </submittedName>
</protein>